<dbReference type="Proteomes" id="UP000813444">
    <property type="component" value="Unassembled WGS sequence"/>
</dbReference>
<comment type="caution">
    <text evidence="2">The sequence shown here is derived from an EMBL/GenBank/DDBJ whole genome shotgun (WGS) entry which is preliminary data.</text>
</comment>
<evidence type="ECO:0000256" key="1">
    <source>
        <dbReference type="SAM" id="SignalP"/>
    </source>
</evidence>
<proteinExistence type="predicted"/>
<protein>
    <recommendedName>
        <fullName evidence="4">Extracellular membrane protein CFEM domain-containing protein</fullName>
    </recommendedName>
</protein>
<keyword evidence="1" id="KW-0732">Signal</keyword>
<evidence type="ECO:0000313" key="2">
    <source>
        <dbReference type="EMBL" id="KAH7303459.1"/>
    </source>
</evidence>
<gene>
    <name evidence="2" type="ORF">B0I35DRAFT_446643</name>
</gene>
<feature type="signal peptide" evidence="1">
    <location>
        <begin position="1"/>
        <end position="20"/>
    </location>
</feature>
<evidence type="ECO:0008006" key="4">
    <source>
        <dbReference type="Google" id="ProtNLM"/>
    </source>
</evidence>
<keyword evidence="3" id="KW-1185">Reference proteome</keyword>
<dbReference type="AlphaFoldDB" id="A0A8K0S8I4"/>
<accession>A0A8K0S8I4</accession>
<evidence type="ECO:0000313" key="3">
    <source>
        <dbReference type="Proteomes" id="UP000813444"/>
    </source>
</evidence>
<feature type="chain" id="PRO_5035431202" description="Extracellular membrane protein CFEM domain-containing protein" evidence="1">
    <location>
        <begin position="21"/>
        <end position="81"/>
    </location>
</feature>
<sequence>MVRILSAITVLLSIAIGAQAQNFCQCLYSDGSHCCVADNRGGCTESCMNVKPLFADNPCNAGGKWSKVSAWNAQFRRACND</sequence>
<dbReference type="OrthoDB" id="2818448at2759"/>
<dbReference type="EMBL" id="JAGPNK010000033">
    <property type="protein sequence ID" value="KAH7303459.1"/>
    <property type="molecule type" value="Genomic_DNA"/>
</dbReference>
<reference evidence="2" key="1">
    <citation type="journal article" date="2021" name="Nat. Commun.">
        <title>Genetic determinants of endophytism in the Arabidopsis root mycobiome.</title>
        <authorList>
            <person name="Mesny F."/>
            <person name="Miyauchi S."/>
            <person name="Thiergart T."/>
            <person name="Pickel B."/>
            <person name="Atanasova L."/>
            <person name="Karlsson M."/>
            <person name="Huettel B."/>
            <person name="Barry K.W."/>
            <person name="Haridas S."/>
            <person name="Chen C."/>
            <person name="Bauer D."/>
            <person name="Andreopoulos W."/>
            <person name="Pangilinan J."/>
            <person name="LaButti K."/>
            <person name="Riley R."/>
            <person name="Lipzen A."/>
            <person name="Clum A."/>
            <person name="Drula E."/>
            <person name="Henrissat B."/>
            <person name="Kohler A."/>
            <person name="Grigoriev I.V."/>
            <person name="Martin F.M."/>
            <person name="Hacquard S."/>
        </authorList>
    </citation>
    <scope>NUCLEOTIDE SEQUENCE</scope>
    <source>
        <strain evidence="2">MPI-CAGE-CH-0235</strain>
    </source>
</reference>
<name>A0A8K0S8I4_9HYPO</name>
<organism evidence="2 3">
    <name type="scientific">Stachybotrys elegans</name>
    <dbReference type="NCBI Taxonomy" id="80388"/>
    <lineage>
        <taxon>Eukaryota</taxon>
        <taxon>Fungi</taxon>
        <taxon>Dikarya</taxon>
        <taxon>Ascomycota</taxon>
        <taxon>Pezizomycotina</taxon>
        <taxon>Sordariomycetes</taxon>
        <taxon>Hypocreomycetidae</taxon>
        <taxon>Hypocreales</taxon>
        <taxon>Stachybotryaceae</taxon>
        <taxon>Stachybotrys</taxon>
    </lineage>
</organism>